<keyword evidence="18" id="KW-1185">Reference proteome</keyword>
<evidence type="ECO:0000259" key="16">
    <source>
        <dbReference type="Pfam" id="PF21381"/>
    </source>
</evidence>
<evidence type="ECO:0000256" key="2">
    <source>
        <dbReference type="ARBA" id="ARBA00004651"/>
    </source>
</evidence>
<feature type="domain" description="Polycystin cation channel PKD1/PKD2" evidence="15">
    <location>
        <begin position="420"/>
        <end position="557"/>
    </location>
</feature>
<keyword evidence="11" id="KW-0407">Ion channel</keyword>
<keyword evidence="7 14" id="KW-1133">Transmembrane helix</keyword>
<dbReference type="OrthoDB" id="263481at2759"/>
<feature type="transmembrane region" description="Helical" evidence="14">
    <location>
        <begin position="466"/>
        <end position="485"/>
    </location>
</feature>
<evidence type="ECO:0000313" key="17">
    <source>
        <dbReference type="EMBL" id="CAG2240977.1"/>
    </source>
</evidence>
<feature type="domain" description="Mucolipin extracytosolic" evidence="16">
    <location>
        <begin position="125"/>
        <end position="318"/>
    </location>
</feature>
<dbReference type="AlphaFoldDB" id="A0A8S3U548"/>
<dbReference type="GO" id="GO:0072345">
    <property type="term" value="F:NAADP-sensitive calcium-release channel activity"/>
    <property type="evidence" value="ECO:0007669"/>
    <property type="project" value="TreeGrafter"/>
</dbReference>
<evidence type="ECO:0000256" key="7">
    <source>
        <dbReference type="ARBA" id="ARBA00022989"/>
    </source>
</evidence>
<evidence type="ECO:0000256" key="3">
    <source>
        <dbReference type="ARBA" id="ARBA00022448"/>
    </source>
</evidence>
<name>A0A8S3U548_MYTED</name>
<feature type="transmembrane region" description="Helical" evidence="14">
    <location>
        <begin position="98"/>
        <end position="116"/>
    </location>
</feature>
<feature type="region of interest" description="Disordered" evidence="13">
    <location>
        <begin position="1"/>
        <end position="67"/>
    </location>
</feature>
<evidence type="ECO:0000256" key="14">
    <source>
        <dbReference type="SAM" id="Phobius"/>
    </source>
</evidence>
<comment type="caution">
    <text evidence="17">The sequence shown here is derived from an EMBL/GenBank/DDBJ whole genome shotgun (WGS) entry which is preliminary data.</text>
</comment>
<evidence type="ECO:0000256" key="11">
    <source>
        <dbReference type="ARBA" id="ARBA00023303"/>
    </source>
</evidence>
<proteinExistence type="predicted"/>
<dbReference type="Pfam" id="PF21381">
    <property type="entry name" value="MCLN_ECD"/>
    <property type="match status" value="1"/>
</dbReference>
<protein>
    <submittedName>
        <fullName evidence="17">Uncharacterized protein</fullName>
    </submittedName>
</protein>
<dbReference type="GO" id="GO:0005765">
    <property type="term" value="C:lysosomal membrane"/>
    <property type="evidence" value="ECO:0007669"/>
    <property type="project" value="TreeGrafter"/>
</dbReference>
<organism evidence="17 18">
    <name type="scientific">Mytilus edulis</name>
    <name type="common">Blue mussel</name>
    <dbReference type="NCBI Taxonomy" id="6550"/>
    <lineage>
        <taxon>Eukaryota</taxon>
        <taxon>Metazoa</taxon>
        <taxon>Spiralia</taxon>
        <taxon>Lophotrochozoa</taxon>
        <taxon>Mollusca</taxon>
        <taxon>Bivalvia</taxon>
        <taxon>Autobranchia</taxon>
        <taxon>Pteriomorphia</taxon>
        <taxon>Mytilida</taxon>
        <taxon>Mytiloidea</taxon>
        <taxon>Mytilidae</taxon>
        <taxon>Mytilinae</taxon>
        <taxon>Mytilus</taxon>
    </lineage>
</organism>
<evidence type="ECO:0000256" key="1">
    <source>
        <dbReference type="ARBA" id="ARBA00004337"/>
    </source>
</evidence>
<dbReference type="CDD" id="cd21050">
    <property type="entry name" value="ELD_TRPML"/>
    <property type="match status" value="1"/>
</dbReference>
<feature type="transmembrane region" description="Helical" evidence="14">
    <location>
        <begin position="424"/>
        <end position="445"/>
    </location>
</feature>
<feature type="transmembrane region" description="Helical" evidence="14">
    <location>
        <begin position="331"/>
        <end position="358"/>
    </location>
</feature>
<dbReference type="PANTHER" id="PTHR12127">
    <property type="entry name" value="MUCOLIPIN"/>
    <property type="match status" value="1"/>
</dbReference>
<evidence type="ECO:0000256" key="6">
    <source>
        <dbReference type="ARBA" id="ARBA00022753"/>
    </source>
</evidence>
<feature type="transmembrane region" description="Helical" evidence="14">
    <location>
        <begin position="524"/>
        <end position="552"/>
    </location>
</feature>
<evidence type="ECO:0000256" key="10">
    <source>
        <dbReference type="ARBA" id="ARBA00023157"/>
    </source>
</evidence>
<dbReference type="EMBL" id="CAJPWZ010002578">
    <property type="protein sequence ID" value="CAG2240977.1"/>
    <property type="molecule type" value="Genomic_DNA"/>
</dbReference>
<evidence type="ECO:0000256" key="5">
    <source>
        <dbReference type="ARBA" id="ARBA00022692"/>
    </source>
</evidence>
<comment type="subcellular location">
    <subcellularLocation>
        <location evidence="2">Cell membrane</location>
        <topology evidence="2">Multi-pass membrane protein</topology>
    </subcellularLocation>
    <subcellularLocation>
        <location evidence="1">Endosome membrane</location>
        <topology evidence="1">Multi-pass membrane protein</topology>
    </subcellularLocation>
</comment>
<evidence type="ECO:0000259" key="15">
    <source>
        <dbReference type="Pfam" id="PF08016"/>
    </source>
</evidence>
<gene>
    <name evidence="17" type="ORF">MEDL_53194</name>
</gene>
<evidence type="ECO:0000256" key="12">
    <source>
        <dbReference type="ARBA" id="ARBA00036634"/>
    </source>
</evidence>
<keyword evidence="5 14" id="KW-0812">Transmembrane</keyword>
<evidence type="ECO:0000256" key="13">
    <source>
        <dbReference type="SAM" id="MobiDB-lite"/>
    </source>
</evidence>
<keyword evidence="3" id="KW-0813">Transport</keyword>
<sequence>MSYKEYRLINTPGKKLSSLPQTGGYKSMATPEADISDNGDIQKERKSAEDNFEDPVKHHSPSKDKEEDELLHKLNNHFNDPYTRMCNGRGLGRVPEKLILLLFVWVLCTYQLVLFGNDRAQFADFLERNNVAMKHLLLKDWSQDYETMPYPPSTGIYAIYTIDNLLKHINYTVTNVYNIPTTSVGSFFIRRINGTGGREKPVTLCLYYFETGIYNEDEEKIVAIDTTHKTVCSDIDEQSPPDYGFEPSIADLMRSTDGKLVRLLSVSIDFKLSSIHLNAETGQAIQCYGIHGTVFFDNRQINGQIIVKLKTSVEEVKCSADSTVDAKVEEIMISALVLLFSVLHGLFCLYSWISSIILCKRTKDHYKKKEKGKILSNRACWEIFKLNDLILCLSNIITIVGSVMKLSIDHGIQTNYIISMYDTTGILLGFGCLFTWMSVLHYFAYDHVFGLLFSVMERSAFVVLKFLACISILFTGFVLFAWVVLGPYHIKFASWTSTFQSLLSIMHGDEVYVTFTAIDSDKEIISYINVIFLVIFLAIFTLVTLNIFIAIFNTAYEHQHDNTYKKDHRSDLLKFIGRMETKAFDTDACVSCVKRCCPSMLGCMSFCDETKTIENPTN</sequence>
<keyword evidence="10" id="KW-1015">Disulfide bond</keyword>
<keyword evidence="6" id="KW-0967">Endosome</keyword>
<comment type="catalytic activity">
    <reaction evidence="12">
        <text>Ca(2+)(in) = Ca(2+)(out)</text>
        <dbReference type="Rhea" id="RHEA:29671"/>
        <dbReference type="ChEBI" id="CHEBI:29108"/>
    </reaction>
</comment>
<evidence type="ECO:0000256" key="8">
    <source>
        <dbReference type="ARBA" id="ARBA00023065"/>
    </source>
</evidence>
<keyword evidence="8" id="KW-0406">Ion transport</keyword>
<reference evidence="17" key="1">
    <citation type="submission" date="2021-03" db="EMBL/GenBank/DDBJ databases">
        <authorList>
            <person name="Bekaert M."/>
        </authorList>
    </citation>
    <scope>NUCLEOTIDE SEQUENCE</scope>
</reference>
<dbReference type="InterPro" id="IPR049134">
    <property type="entry name" value="MCLN_ECD"/>
</dbReference>
<dbReference type="InterPro" id="IPR013122">
    <property type="entry name" value="PKD1_2_channel"/>
</dbReference>
<dbReference type="Pfam" id="PF08016">
    <property type="entry name" value="PKD_channel"/>
    <property type="match status" value="1"/>
</dbReference>
<dbReference type="InterPro" id="IPR039031">
    <property type="entry name" value="Mucolipin"/>
</dbReference>
<evidence type="ECO:0000256" key="4">
    <source>
        <dbReference type="ARBA" id="ARBA00022475"/>
    </source>
</evidence>
<dbReference type="GO" id="GO:0010008">
    <property type="term" value="C:endosome membrane"/>
    <property type="evidence" value="ECO:0007669"/>
    <property type="project" value="UniProtKB-SubCell"/>
</dbReference>
<evidence type="ECO:0000256" key="9">
    <source>
        <dbReference type="ARBA" id="ARBA00023136"/>
    </source>
</evidence>
<keyword evidence="9 14" id="KW-0472">Membrane</keyword>
<dbReference type="GO" id="GO:0005886">
    <property type="term" value="C:plasma membrane"/>
    <property type="evidence" value="ECO:0007669"/>
    <property type="project" value="UniProtKB-SubCell"/>
</dbReference>
<evidence type="ECO:0000313" key="18">
    <source>
        <dbReference type="Proteomes" id="UP000683360"/>
    </source>
</evidence>
<feature type="compositionally biased region" description="Basic and acidic residues" evidence="13">
    <location>
        <begin position="40"/>
        <end position="65"/>
    </location>
</feature>
<dbReference type="PANTHER" id="PTHR12127:SF7">
    <property type="entry name" value="SD02261P"/>
    <property type="match status" value="1"/>
</dbReference>
<keyword evidence="4" id="KW-1003">Cell membrane</keyword>
<dbReference type="Proteomes" id="UP000683360">
    <property type="component" value="Unassembled WGS sequence"/>
</dbReference>
<accession>A0A8S3U548</accession>
<feature type="transmembrane region" description="Helical" evidence="14">
    <location>
        <begin position="379"/>
        <end position="404"/>
    </location>
</feature>